<evidence type="ECO:0000259" key="3">
    <source>
        <dbReference type="Pfam" id="PF00561"/>
    </source>
</evidence>
<reference evidence="4 5" key="1">
    <citation type="journal article" date="2010" name="Nature">
        <title>Genome sequencing and analysis of the model grass Brachypodium distachyon.</title>
        <authorList>
            <consortium name="International Brachypodium Initiative"/>
        </authorList>
    </citation>
    <scope>NUCLEOTIDE SEQUENCE [LARGE SCALE GENOMIC DNA]</scope>
    <source>
        <strain evidence="4">Bd21</strain>
        <strain evidence="5">cv. Bd21</strain>
    </source>
</reference>
<comment type="similarity">
    <text evidence="2">Belongs to the AB hydrolase superfamily. Epoxide hydrolase family.</text>
</comment>
<dbReference type="PRINTS" id="PR00412">
    <property type="entry name" value="EPOXHYDRLASE"/>
</dbReference>
<dbReference type="Gene3D" id="3.40.50.1820">
    <property type="entry name" value="alpha/beta hydrolase"/>
    <property type="match status" value="1"/>
</dbReference>
<dbReference type="Pfam" id="PF00561">
    <property type="entry name" value="Abhydrolase_1"/>
    <property type="match status" value="1"/>
</dbReference>
<name>I1IJY6_BRADI</name>
<keyword evidence="1" id="KW-0378">Hydrolase</keyword>
<dbReference type="OrthoDB" id="7130006at2759"/>
<feature type="domain" description="AB hydrolase-1" evidence="3">
    <location>
        <begin position="29"/>
        <end position="139"/>
    </location>
</feature>
<keyword evidence="6" id="KW-1185">Reference proteome</keyword>
<dbReference type="PANTHER" id="PTHR43329">
    <property type="entry name" value="EPOXIDE HYDROLASE"/>
    <property type="match status" value="1"/>
</dbReference>
<sequence length="312" mass="35525">MTQEIEHTHLPIRGLNLHVAQVGKDELGTVVFLHGFPEIWYTWRHQMLAVAAAGYRAIAPDSRGYGLSDQPPEDVEATWEDLVADVLAILDTLSIQKVFLVGKDYGAIPAYDFALRHPDRTRGVTCLGIPFSPAPFDFTTMPEGFYILRWREPGGRAEADFGRHDVRRVVRTIYILFSRAEVPIAEEGQEIMDLADLSTPLPPWFTEEDLDAYAALFEKSGFRYPLQIPYRALHRMKMQLDAKFQVPVLMVMGEKDYCFKFPGFEEAMRSGAMETFAPDLKIVYIPEGSHFVQEQFPEQVNDLLLGFLKDHP</sequence>
<evidence type="ECO:0000256" key="2">
    <source>
        <dbReference type="ARBA" id="ARBA00038334"/>
    </source>
</evidence>
<dbReference type="PRINTS" id="PR00111">
    <property type="entry name" value="ABHYDROLASE"/>
</dbReference>
<dbReference type="eggNOG" id="KOG4178">
    <property type="taxonomic scope" value="Eukaryota"/>
</dbReference>
<dbReference type="InterPro" id="IPR029058">
    <property type="entry name" value="AB_hydrolase_fold"/>
</dbReference>
<accession>I1IJY6</accession>
<gene>
    <name evidence="5" type="primary">LOC100841151</name>
    <name evidence="4" type="ORF">BRADI_4g12070v3</name>
</gene>
<dbReference type="AlphaFoldDB" id="I1IJY6"/>
<dbReference type="Proteomes" id="UP000008810">
    <property type="component" value="Chromosome 4"/>
</dbReference>
<dbReference type="RefSeq" id="XP_010237500.1">
    <property type="nucleotide sequence ID" value="XM_010239198.3"/>
</dbReference>
<evidence type="ECO:0000313" key="5">
    <source>
        <dbReference type="EnsemblPlants" id="KQJ87583"/>
    </source>
</evidence>
<reference evidence="4" key="2">
    <citation type="submission" date="2017-06" db="EMBL/GenBank/DDBJ databases">
        <title>WGS assembly of Brachypodium distachyon.</title>
        <authorList>
            <consortium name="The International Brachypodium Initiative"/>
            <person name="Lucas S."/>
            <person name="Harmon-Smith M."/>
            <person name="Lail K."/>
            <person name="Tice H."/>
            <person name="Grimwood J."/>
            <person name="Bruce D."/>
            <person name="Barry K."/>
            <person name="Shu S."/>
            <person name="Lindquist E."/>
            <person name="Wang M."/>
            <person name="Pitluck S."/>
            <person name="Vogel J.P."/>
            <person name="Garvin D.F."/>
            <person name="Mockler T.C."/>
            <person name="Schmutz J."/>
            <person name="Rokhsar D."/>
            <person name="Bevan M.W."/>
        </authorList>
    </citation>
    <scope>NUCLEOTIDE SEQUENCE</scope>
    <source>
        <strain evidence="4">Bd21</strain>
    </source>
</reference>
<evidence type="ECO:0000313" key="6">
    <source>
        <dbReference type="Proteomes" id="UP000008810"/>
    </source>
</evidence>
<dbReference type="SUPFAM" id="SSF53474">
    <property type="entry name" value="alpha/beta-Hydrolases"/>
    <property type="match status" value="1"/>
</dbReference>
<dbReference type="EMBL" id="CM000883">
    <property type="protein sequence ID" value="KQJ87583.1"/>
    <property type="molecule type" value="Genomic_DNA"/>
</dbReference>
<dbReference type="EnsemblPlants" id="KQJ87583">
    <property type="protein sequence ID" value="KQJ87583"/>
    <property type="gene ID" value="BRADI_4g12070v3"/>
</dbReference>
<proteinExistence type="inferred from homology"/>
<evidence type="ECO:0000313" key="4">
    <source>
        <dbReference type="EMBL" id="KQJ87583.1"/>
    </source>
</evidence>
<dbReference type="GeneID" id="100841151"/>
<dbReference type="InterPro" id="IPR000639">
    <property type="entry name" value="Epox_hydrolase-like"/>
</dbReference>
<protein>
    <recommendedName>
        <fullName evidence="3">AB hydrolase-1 domain-containing protein</fullName>
    </recommendedName>
</protein>
<evidence type="ECO:0000256" key="1">
    <source>
        <dbReference type="ARBA" id="ARBA00022801"/>
    </source>
</evidence>
<dbReference type="STRING" id="15368.I1IJY6"/>
<organism evidence="5">
    <name type="scientific">Brachypodium distachyon</name>
    <name type="common">Purple false brome</name>
    <name type="synonym">Trachynia distachya</name>
    <dbReference type="NCBI Taxonomy" id="15368"/>
    <lineage>
        <taxon>Eukaryota</taxon>
        <taxon>Viridiplantae</taxon>
        <taxon>Streptophyta</taxon>
        <taxon>Embryophyta</taxon>
        <taxon>Tracheophyta</taxon>
        <taxon>Spermatophyta</taxon>
        <taxon>Magnoliopsida</taxon>
        <taxon>Liliopsida</taxon>
        <taxon>Poales</taxon>
        <taxon>Poaceae</taxon>
        <taxon>BOP clade</taxon>
        <taxon>Pooideae</taxon>
        <taxon>Stipodae</taxon>
        <taxon>Brachypodieae</taxon>
        <taxon>Brachypodium</taxon>
    </lineage>
</organism>
<dbReference type="Gramene" id="KQJ87583">
    <property type="protein sequence ID" value="KQJ87583"/>
    <property type="gene ID" value="BRADI_4g12070v3"/>
</dbReference>
<dbReference type="HOGENOM" id="CLU_020336_7_2_1"/>
<dbReference type="KEGG" id="bdi:100841151"/>
<dbReference type="InterPro" id="IPR000073">
    <property type="entry name" value="AB_hydrolase_1"/>
</dbReference>
<dbReference type="OMA" id="VYAREWL"/>
<reference evidence="5" key="3">
    <citation type="submission" date="2018-08" db="UniProtKB">
        <authorList>
            <consortium name="EnsemblPlants"/>
        </authorList>
    </citation>
    <scope>IDENTIFICATION</scope>
    <source>
        <strain evidence="5">cv. Bd21</strain>
    </source>
</reference>
<dbReference type="GO" id="GO:0016787">
    <property type="term" value="F:hydrolase activity"/>
    <property type="evidence" value="ECO:0000318"/>
    <property type="project" value="GO_Central"/>
</dbReference>